<proteinExistence type="predicted"/>
<dbReference type="CDD" id="cd01450">
    <property type="entry name" value="vWFA_subfamily_ECM"/>
    <property type="match status" value="1"/>
</dbReference>
<protein>
    <recommendedName>
        <fullName evidence="2">VWFA domain-containing protein</fullName>
    </recommendedName>
</protein>
<feature type="chain" id="PRO_5040332447" description="VWFA domain-containing protein" evidence="1">
    <location>
        <begin position="17"/>
        <end position="425"/>
    </location>
</feature>
<dbReference type="SMART" id="SM00327">
    <property type="entry name" value="VWA"/>
    <property type="match status" value="2"/>
</dbReference>
<evidence type="ECO:0000313" key="4">
    <source>
        <dbReference type="Proteomes" id="UP001152747"/>
    </source>
</evidence>
<sequence>MNVFIIFAIFVGFSSASHICLDSPCSSFNVEADIVLVVDSSNAFSQVVFEQIRAFIYKFVNTLTISPIDSQVAIYAYGTSAQSVISLTGGSQISQLLGAINSTLKYQGSLEKNLFQALAKVSAEVTTNSGLRNADYKKILVVISGEKWTGNQVIGSSILTQLQQTYNILSVGVGSNSITDQASDLINLPGVTGNTFFAASLDQLAYISAWIASNSCSGTPSSTIAPPSTPLPSQSPSVSCPLGSLNYDVYLILDVSNAASAADFAAMKSAVLDFIAPFPVADGKTQFALVTTGMDSELYYTAFHKGQSRSDIINAVSNLLQDTTSGQTLNTALYAAQSYLSLNYSTQNKILVYFTSTTAWDVSPISTMQTLKSKYQVSPLAVQWGAKAATSDLTNFAGSNCVNTYSNKQNSAVWLQQKMCSKVFC</sequence>
<evidence type="ECO:0000256" key="1">
    <source>
        <dbReference type="SAM" id="SignalP"/>
    </source>
</evidence>
<dbReference type="InterPro" id="IPR002035">
    <property type="entry name" value="VWF_A"/>
</dbReference>
<gene>
    <name evidence="3" type="ORF">CAMP_LOCUS15007</name>
</gene>
<dbReference type="PANTHER" id="PTHR22588">
    <property type="entry name" value="VWFA DOMAIN-CONTAINING PROTEIN"/>
    <property type="match status" value="1"/>
</dbReference>
<evidence type="ECO:0000259" key="2">
    <source>
        <dbReference type="PROSITE" id="PS50234"/>
    </source>
</evidence>
<feature type="domain" description="VWFA" evidence="2">
    <location>
        <begin position="33"/>
        <end position="211"/>
    </location>
</feature>
<feature type="signal peptide" evidence="1">
    <location>
        <begin position="1"/>
        <end position="16"/>
    </location>
</feature>
<dbReference type="InterPro" id="IPR052229">
    <property type="entry name" value="Collagen-VI/PIF"/>
</dbReference>
<keyword evidence="4" id="KW-1185">Reference proteome</keyword>
<dbReference type="PANTHER" id="PTHR22588:SF3">
    <property type="entry name" value="VWFA DOMAIN-CONTAINING PROTEIN"/>
    <property type="match status" value="1"/>
</dbReference>
<reference evidence="3" key="1">
    <citation type="submission" date="2022-11" db="EMBL/GenBank/DDBJ databases">
        <authorList>
            <person name="Kikuchi T."/>
        </authorList>
    </citation>
    <scope>NUCLEOTIDE SEQUENCE</scope>
    <source>
        <strain evidence="3">PS1010</strain>
    </source>
</reference>
<dbReference type="SUPFAM" id="SSF53300">
    <property type="entry name" value="vWA-like"/>
    <property type="match status" value="2"/>
</dbReference>
<keyword evidence="1" id="KW-0732">Signal</keyword>
<dbReference type="Pfam" id="PF00092">
    <property type="entry name" value="VWA"/>
    <property type="match status" value="2"/>
</dbReference>
<comment type="caution">
    <text evidence="3">The sequence shown here is derived from an EMBL/GenBank/DDBJ whole genome shotgun (WGS) entry which is preliminary data.</text>
</comment>
<organism evidence="3 4">
    <name type="scientific">Caenorhabditis angaria</name>
    <dbReference type="NCBI Taxonomy" id="860376"/>
    <lineage>
        <taxon>Eukaryota</taxon>
        <taxon>Metazoa</taxon>
        <taxon>Ecdysozoa</taxon>
        <taxon>Nematoda</taxon>
        <taxon>Chromadorea</taxon>
        <taxon>Rhabditida</taxon>
        <taxon>Rhabditina</taxon>
        <taxon>Rhabditomorpha</taxon>
        <taxon>Rhabditoidea</taxon>
        <taxon>Rhabditidae</taxon>
        <taxon>Peloderinae</taxon>
        <taxon>Caenorhabditis</taxon>
    </lineage>
</organism>
<dbReference type="InterPro" id="IPR036465">
    <property type="entry name" value="vWFA_dom_sf"/>
</dbReference>
<accession>A0A9P1IWE8</accession>
<dbReference type="AlphaFoldDB" id="A0A9P1IWE8"/>
<dbReference type="OrthoDB" id="6262482at2759"/>
<dbReference type="PROSITE" id="PS50234">
    <property type="entry name" value="VWFA"/>
    <property type="match status" value="2"/>
</dbReference>
<dbReference type="EMBL" id="CANHGI010000005">
    <property type="protein sequence ID" value="CAI5452370.1"/>
    <property type="molecule type" value="Genomic_DNA"/>
</dbReference>
<feature type="domain" description="VWFA" evidence="2">
    <location>
        <begin position="248"/>
        <end position="423"/>
    </location>
</feature>
<evidence type="ECO:0000313" key="3">
    <source>
        <dbReference type="EMBL" id="CAI5452370.1"/>
    </source>
</evidence>
<name>A0A9P1IWE8_9PELO</name>
<dbReference type="Gene3D" id="3.40.50.410">
    <property type="entry name" value="von Willebrand factor, type A domain"/>
    <property type="match status" value="2"/>
</dbReference>
<dbReference type="Proteomes" id="UP001152747">
    <property type="component" value="Unassembled WGS sequence"/>
</dbReference>